<dbReference type="AlphaFoldDB" id="A0A2Z6S4G3"/>
<sequence>MLNHIAQNSSTISASTNSITSFLDLKPLDYNININDHDENVQFNNIYEQTISLASLATKLIHVSTPSPSYRSDYDFLSAFGILKSVPSPSSNNEFFSNKKRYILFNPPSPKTTNILDEQYYINKHKFGDKKTNKNDFIIMSTVFISDYDKNEDIEIHEYDG</sequence>
<name>A0A2Z6S4G3_9GLOM</name>
<reference evidence="1 3" key="1">
    <citation type="submission" date="2017-11" db="EMBL/GenBank/DDBJ databases">
        <title>The genome of Rhizophagus clarus HR1 reveals common genetic basis of auxotrophy among arbuscular mycorrhizal fungi.</title>
        <authorList>
            <person name="Kobayashi Y."/>
        </authorList>
    </citation>
    <scope>NUCLEOTIDE SEQUENCE [LARGE SCALE GENOMIC DNA]</scope>
    <source>
        <strain evidence="1 3">HR1</strain>
    </source>
</reference>
<evidence type="ECO:0000313" key="1">
    <source>
        <dbReference type="EMBL" id="GBC03572.1"/>
    </source>
</evidence>
<accession>A0A2Z6S4G3</accession>
<gene>
    <name evidence="2" type="ORF">RCL2_000516600</name>
    <name evidence="1" type="ORF">RclHR1_00520024</name>
</gene>
<dbReference type="Proteomes" id="UP000247702">
    <property type="component" value="Unassembled WGS sequence"/>
</dbReference>
<organism evidence="1 3">
    <name type="scientific">Rhizophagus clarus</name>
    <dbReference type="NCBI Taxonomy" id="94130"/>
    <lineage>
        <taxon>Eukaryota</taxon>
        <taxon>Fungi</taxon>
        <taxon>Fungi incertae sedis</taxon>
        <taxon>Mucoromycota</taxon>
        <taxon>Glomeromycotina</taxon>
        <taxon>Glomeromycetes</taxon>
        <taxon>Glomerales</taxon>
        <taxon>Glomeraceae</taxon>
        <taxon>Rhizophagus</taxon>
    </lineage>
</organism>
<keyword evidence="3" id="KW-1185">Reference proteome</keyword>
<dbReference type="OrthoDB" id="2312902at2759"/>
<dbReference type="EMBL" id="BLAL01000034">
    <property type="protein sequence ID" value="GES77833.1"/>
    <property type="molecule type" value="Genomic_DNA"/>
</dbReference>
<dbReference type="Proteomes" id="UP000615446">
    <property type="component" value="Unassembled WGS sequence"/>
</dbReference>
<proteinExistence type="predicted"/>
<protein>
    <submittedName>
        <fullName evidence="1">Uncharacterized protein</fullName>
    </submittedName>
</protein>
<evidence type="ECO:0000313" key="2">
    <source>
        <dbReference type="EMBL" id="GES77833.1"/>
    </source>
</evidence>
<comment type="caution">
    <text evidence="1">The sequence shown here is derived from an EMBL/GenBank/DDBJ whole genome shotgun (WGS) entry which is preliminary data.</text>
</comment>
<dbReference type="EMBL" id="BEXD01003893">
    <property type="protein sequence ID" value="GBC03572.1"/>
    <property type="molecule type" value="Genomic_DNA"/>
</dbReference>
<evidence type="ECO:0000313" key="3">
    <source>
        <dbReference type="Proteomes" id="UP000247702"/>
    </source>
</evidence>
<reference evidence="2" key="2">
    <citation type="submission" date="2019-10" db="EMBL/GenBank/DDBJ databases">
        <title>Conservation and host-specific expression of non-tandemly repeated heterogenous ribosome RNA gene in arbuscular mycorrhizal fungi.</title>
        <authorList>
            <person name="Maeda T."/>
            <person name="Kobayashi Y."/>
            <person name="Nakagawa T."/>
            <person name="Ezawa T."/>
            <person name="Yamaguchi K."/>
            <person name="Bino T."/>
            <person name="Nishimoto Y."/>
            <person name="Shigenobu S."/>
            <person name="Kawaguchi M."/>
        </authorList>
    </citation>
    <scope>NUCLEOTIDE SEQUENCE</scope>
    <source>
        <strain evidence="2">HR1</strain>
    </source>
</reference>